<sequence length="79" mass="8989">DTWWALGVARESVERKGYMELNPEMGIWALWHRKGRFTSLTNPRTPLAPSLLPRRILVCLDCAMGQVTFINADNGAEIF</sequence>
<dbReference type="InterPro" id="IPR050143">
    <property type="entry name" value="TRIM/RBCC"/>
</dbReference>
<dbReference type="InterPro" id="IPR003879">
    <property type="entry name" value="Butyrophylin_SPRY"/>
</dbReference>
<accession>A0A7K8TJQ2</accession>
<dbReference type="EMBL" id="VWZB01006468">
    <property type="protein sequence ID" value="NXF41976.1"/>
    <property type="molecule type" value="Genomic_DNA"/>
</dbReference>
<evidence type="ECO:0000313" key="2">
    <source>
        <dbReference type="EMBL" id="NXF41976.1"/>
    </source>
</evidence>
<feature type="non-terminal residue" evidence="2">
    <location>
        <position position="1"/>
    </location>
</feature>
<dbReference type="AlphaFoldDB" id="A0A7K8TJQ2"/>
<protein>
    <submittedName>
        <fullName evidence="2">NF7O factor</fullName>
    </submittedName>
</protein>
<keyword evidence="3" id="KW-1185">Reference proteome</keyword>
<dbReference type="PRINTS" id="PR01407">
    <property type="entry name" value="BUTYPHLNCDUF"/>
</dbReference>
<gene>
    <name evidence="2" type="primary">Nf7o</name>
    <name evidence="2" type="ORF">NYCBRA_R15174</name>
</gene>
<name>A0A7K8TJQ2_9AVES</name>
<dbReference type="InterPro" id="IPR013320">
    <property type="entry name" value="ConA-like_dom_sf"/>
</dbReference>
<proteinExistence type="predicted"/>
<dbReference type="PANTHER" id="PTHR24103">
    <property type="entry name" value="E3 UBIQUITIN-PROTEIN LIGASE TRIM"/>
    <property type="match status" value="1"/>
</dbReference>
<dbReference type="SUPFAM" id="SSF49899">
    <property type="entry name" value="Concanavalin A-like lectins/glucanases"/>
    <property type="match status" value="1"/>
</dbReference>
<dbReference type="InterPro" id="IPR001870">
    <property type="entry name" value="B30.2/SPRY"/>
</dbReference>
<evidence type="ECO:0000259" key="1">
    <source>
        <dbReference type="PROSITE" id="PS50188"/>
    </source>
</evidence>
<dbReference type="Pfam" id="PF00622">
    <property type="entry name" value="SPRY"/>
    <property type="match status" value="1"/>
</dbReference>
<dbReference type="PROSITE" id="PS50188">
    <property type="entry name" value="B302_SPRY"/>
    <property type="match status" value="1"/>
</dbReference>
<feature type="domain" description="B30.2/SPRY" evidence="1">
    <location>
        <begin position="1"/>
        <end position="79"/>
    </location>
</feature>
<evidence type="ECO:0000313" key="3">
    <source>
        <dbReference type="Proteomes" id="UP000538472"/>
    </source>
</evidence>
<reference evidence="2 3" key="1">
    <citation type="submission" date="2019-09" db="EMBL/GenBank/DDBJ databases">
        <title>Bird 10,000 Genomes (B10K) Project - Family phase.</title>
        <authorList>
            <person name="Zhang G."/>
        </authorList>
    </citation>
    <scope>NUCLEOTIDE SEQUENCE [LARGE SCALE GENOMIC DNA]</scope>
    <source>
        <strain evidence="2">B10K-CU-031-10</strain>
        <tissue evidence="2">Muscle</tissue>
    </source>
</reference>
<dbReference type="Gene3D" id="2.60.120.920">
    <property type="match status" value="1"/>
</dbReference>
<feature type="non-terminal residue" evidence="2">
    <location>
        <position position="79"/>
    </location>
</feature>
<dbReference type="Proteomes" id="UP000538472">
    <property type="component" value="Unassembled WGS sequence"/>
</dbReference>
<dbReference type="InterPro" id="IPR043136">
    <property type="entry name" value="B30.2/SPRY_sf"/>
</dbReference>
<organism evidence="2 3">
    <name type="scientific">Nyctibius bracteatus</name>
    <name type="common">Rufous potoo</name>
    <dbReference type="NCBI Taxonomy" id="48426"/>
    <lineage>
        <taxon>Eukaryota</taxon>
        <taxon>Metazoa</taxon>
        <taxon>Chordata</taxon>
        <taxon>Craniata</taxon>
        <taxon>Vertebrata</taxon>
        <taxon>Euteleostomi</taxon>
        <taxon>Archelosauria</taxon>
        <taxon>Archosauria</taxon>
        <taxon>Dinosauria</taxon>
        <taxon>Saurischia</taxon>
        <taxon>Theropoda</taxon>
        <taxon>Coelurosauria</taxon>
        <taxon>Aves</taxon>
        <taxon>Neognathae</taxon>
        <taxon>Neoaves</taxon>
        <taxon>Strisores</taxon>
        <taxon>Caprimulgiformes</taxon>
        <taxon>Nyctibiidae</taxon>
        <taxon>Nyctibius</taxon>
    </lineage>
</organism>
<comment type="caution">
    <text evidence="2">The sequence shown here is derived from an EMBL/GenBank/DDBJ whole genome shotgun (WGS) entry which is preliminary data.</text>
</comment>
<dbReference type="InterPro" id="IPR003877">
    <property type="entry name" value="SPRY_dom"/>
</dbReference>